<dbReference type="SUPFAM" id="SSF54001">
    <property type="entry name" value="Cysteine proteinases"/>
    <property type="match status" value="1"/>
</dbReference>
<dbReference type="InterPro" id="IPR022684">
    <property type="entry name" value="Calpain_cysteine_protease"/>
</dbReference>
<keyword evidence="4" id="KW-0788">Thiol protease</keyword>
<accession>A0A7R9B0R2</accession>
<dbReference type="GO" id="GO:0006508">
    <property type="term" value="P:proteolysis"/>
    <property type="evidence" value="ECO:0007669"/>
    <property type="project" value="UniProtKB-KW"/>
</dbReference>
<keyword evidence="2" id="KW-0645">Protease</keyword>
<dbReference type="PROSITE" id="PS50203">
    <property type="entry name" value="CALPAIN_CAT"/>
    <property type="match status" value="1"/>
</dbReference>
<dbReference type="AlphaFoldDB" id="A0A7R9B0R2"/>
<reference evidence="8" key="1">
    <citation type="submission" date="2020-11" db="EMBL/GenBank/DDBJ databases">
        <authorList>
            <person name="Tran Van P."/>
        </authorList>
    </citation>
    <scope>NUCLEOTIDE SEQUENCE</scope>
</reference>
<dbReference type="InterPro" id="IPR001300">
    <property type="entry name" value="Peptidase_C2_calpain_cat"/>
</dbReference>
<evidence type="ECO:0000256" key="5">
    <source>
        <dbReference type="PROSITE-ProRule" id="PRU00239"/>
    </source>
</evidence>
<dbReference type="GO" id="GO:0004198">
    <property type="term" value="F:calcium-dependent cysteine-type endopeptidase activity"/>
    <property type="evidence" value="ECO:0007669"/>
    <property type="project" value="InterPro"/>
</dbReference>
<dbReference type="PANTHER" id="PTHR10183:SF379">
    <property type="entry name" value="CALPAIN-5"/>
    <property type="match status" value="1"/>
</dbReference>
<evidence type="ECO:0000256" key="2">
    <source>
        <dbReference type="ARBA" id="ARBA00022670"/>
    </source>
</evidence>
<protein>
    <recommendedName>
        <fullName evidence="7">Calpain catalytic domain-containing protein</fullName>
    </recommendedName>
</protein>
<name>A0A7R9B0R2_TIMSH</name>
<dbReference type="Pfam" id="PF00648">
    <property type="entry name" value="Peptidase_C2"/>
    <property type="match status" value="1"/>
</dbReference>
<sequence length="298" mass="33433">MTHSKRGGKKKEKATDAEYTLFPPPAITPTCHTLNTPDHASSLPSNPRQFLSIAIQWEHLTWDFAEILKQDSSKDEDMQPPPSNTHELKNPLLHLRKYATYPYPELVFSKEKLSMVRLIDARGEERKPFRPSSAVDERNTSVSNSNLNQVLSTNPDWTKMNDAQRERIGLTFDEEGEFWMPLEDFVSLFTELTLCRLLNINMFSLSQSWSEAVVRGAWSTGVHGSSEDRSGGCSSAFSGTFLRNPQARVSIRYGQFELAPVSWKSEGVGIPTLSYSSTPTRPIGSLLRASVVLTLVPI</sequence>
<dbReference type="InterPro" id="IPR038765">
    <property type="entry name" value="Papain-like_cys_pep_sf"/>
</dbReference>
<dbReference type="EMBL" id="OC003201">
    <property type="protein sequence ID" value="CAD7262960.1"/>
    <property type="molecule type" value="Genomic_DNA"/>
</dbReference>
<feature type="region of interest" description="Disordered" evidence="6">
    <location>
        <begin position="127"/>
        <end position="148"/>
    </location>
</feature>
<dbReference type="PRINTS" id="PR00704">
    <property type="entry name" value="CALPAIN"/>
</dbReference>
<evidence type="ECO:0000259" key="7">
    <source>
        <dbReference type="PROSITE" id="PS50203"/>
    </source>
</evidence>
<evidence type="ECO:0000256" key="4">
    <source>
        <dbReference type="ARBA" id="ARBA00022807"/>
    </source>
</evidence>
<dbReference type="Gene3D" id="3.90.70.10">
    <property type="entry name" value="Cysteine proteinases"/>
    <property type="match status" value="1"/>
</dbReference>
<keyword evidence="3" id="KW-0378">Hydrolase</keyword>
<evidence type="ECO:0000256" key="3">
    <source>
        <dbReference type="ARBA" id="ARBA00022801"/>
    </source>
</evidence>
<evidence type="ECO:0000256" key="6">
    <source>
        <dbReference type="SAM" id="MobiDB-lite"/>
    </source>
</evidence>
<proteinExistence type="inferred from homology"/>
<comment type="similarity">
    <text evidence="1">Belongs to the peptidase C2 family.</text>
</comment>
<comment type="caution">
    <text evidence="5">Lacks conserved residue(s) required for the propagation of feature annotation.</text>
</comment>
<evidence type="ECO:0000313" key="8">
    <source>
        <dbReference type="EMBL" id="CAD7262960.1"/>
    </source>
</evidence>
<dbReference type="PANTHER" id="PTHR10183">
    <property type="entry name" value="CALPAIN"/>
    <property type="match status" value="1"/>
</dbReference>
<organism evidence="8">
    <name type="scientific">Timema shepardi</name>
    <name type="common">Walking stick</name>
    <dbReference type="NCBI Taxonomy" id="629360"/>
    <lineage>
        <taxon>Eukaryota</taxon>
        <taxon>Metazoa</taxon>
        <taxon>Ecdysozoa</taxon>
        <taxon>Arthropoda</taxon>
        <taxon>Hexapoda</taxon>
        <taxon>Insecta</taxon>
        <taxon>Pterygota</taxon>
        <taxon>Neoptera</taxon>
        <taxon>Polyneoptera</taxon>
        <taxon>Phasmatodea</taxon>
        <taxon>Timematodea</taxon>
        <taxon>Timematoidea</taxon>
        <taxon>Timematidae</taxon>
        <taxon>Timema</taxon>
    </lineage>
</organism>
<feature type="domain" description="Calpain catalytic" evidence="7">
    <location>
        <begin position="92"/>
        <end position="198"/>
    </location>
</feature>
<evidence type="ECO:0000256" key="1">
    <source>
        <dbReference type="ARBA" id="ARBA00007623"/>
    </source>
</evidence>
<gene>
    <name evidence="8" type="ORF">TSIB3V08_LOCUS7055</name>
</gene>
<dbReference type="GO" id="GO:0005737">
    <property type="term" value="C:cytoplasm"/>
    <property type="evidence" value="ECO:0007669"/>
    <property type="project" value="TreeGrafter"/>
</dbReference>